<evidence type="ECO:0000313" key="2">
    <source>
        <dbReference type="Proteomes" id="UP000199110"/>
    </source>
</evidence>
<name>A0A1I3JYF9_9RHOB</name>
<dbReference type="STRING" id="390807.SAMN04488095_1473"/>
<dbReference type="AlphaFoldDB" id="A0A1I3JYF9"/>
<protein>
    <recommendedName>
        <fullName evidence="3">Prepilin-type N-terminal cleavage/methylation domain-containing protein</fullName>
    </recommendedName>
</protein>
<accession>A0A1I3JYF9</accession>
<evidence type="ECO:0000313" key="1">
    <source>
        <dbReference type="EMBL" id="SFI65206.1"/>
    </source>
</evidence>
<evidence type="ECO:0008006" key="3">
    <source>
        <dbReference type="Google" id="ProtNLM"/>
    </source>
</evidence>
<keyword evidence="2" id="KW-1185">Reference proteome</keyword>
<reference evidence="1 2" key="1">
    <citation type="submission" date="2016-10" db="EMBL/GenBank/DDBJ databases">
        <authorList>
            <person name="de Groot N.N."/>
        </authorList>
    </citation>
    <scope>NUCLEOTIDE SEQUENCE [LARGE SCALE GENOMIC DNA]</scope>
    <source>
        <strain evidence="1 2">DSM 19073</strain>
    </source>
</reference>
<gene>
    <name evidence="1" type="ORF">SAMN04488095_1473</name>
</gene>
<dbReference type="Proteomes" id="UP000199110">
    <property type="component" value="Unassembled WGS sequence"/>
</dbReference>
<dbReference type="EMBL" id="FORA01000001">
    <property type="protein sequence ID" value="SFI65206.1"/>
    <property type="molecule type" value="Genomic_DNA"/>
</dbReference>
<proteinExistence type="predicted"/>
<organism evidence="1 2">
    <name type="scientific">Jannaschia pohangensis</name>
    <dbReference type="NCBI Taxonomy" id="390807"/>
    <lineage>
        <taxon>Bacteria</taxon>
        <taxon>Pseudomonadati</taxon>
        <taxon>Pseudomonadota</taxon>
        <taxon>Alphaproteobacteria</taxon>
        <taxon>Rhodobacterales</taxon>
        <taxon>Roseobacteraceae</taxon>
        <taxon>Jannaschia</taxon>
    </lineage>
</organism>
<sequence length="192" mass="20801">MWTRGSPGMSLLETMIALAMMALIATALAGTLQLSLRSHDRSMILEEDGPAIARRVQLRRWLTQAAPQTLVTSLPKAFEGKSREMSFLTFASTPFAPDAAALRVTVVMNGGVLILRAEAIDDDGDVLETFDGPLAEDGGDAAFAYFDADAEPPAWRATWTADDGIPDLVRIEIPEGSRPRWPEFTVRPDLGG</sequence>